<sequence length="261" mass="29654">MSDISTKLLTQLKDYSNCNDDLALKIRKTILEPFQLDLSAIKKPPPTPSRFKQMATQLAPVAMRIVNQNLEGLVGLKRATSNTGNYIIAVNCLVDTSFYALTALRHMNSFTSLKPLDIEKTTSNLICKMVELGEYNRALDEIRKFRSLLASVAKVQLDTKPTLHKLNATVNKGVLTETPENCQPKSKRSFSPVPESFITTQWEEEMLHKYQDLFQFPLDKTINDRTMVLLVLAYQMNTLRCWCEVNEGALAKVRGFIFIFI</sequence>
<protein>
    <submittedName>
        <fullName evidence="1">Uncharacterized protein</fullName>
    </submittedName>
</protein>
<keyword evidence="2" id="KW-1185">Reference proteome</keyword>
<gene>
    <name evidence="1" type="ORF">HPULCUR_004861</name>
</gene>
<reference evidence="1 2" key="1">
    <citation type="submission" date="2024-04" db="EMBL/GenBank/DDBJ databases">
        <title>genome sequences of Mucor flavus KT1a and Helicostylum pulchrum KT1b strains isolation_sourced from the surface of a dry-aged beef.</title>
        <authorList>
            <person name="Toyotome T."/>
            <person name="Hosono M."/>
            <person name="Torimaru M."/>
            <person name="Fukuda K."/>
            <person name="Mikami N."/>
        </authorList>
    </citation>
    <scope>NUCLEOTIDE SEQUENCE [LARGE SCALE GENOMIC DNA]</scope>
    <source>
        <strain evidence="1 2">KT1b</strain>
    </source>
</reference>
<dbReference type="Proteomes" id="UP001476247">
    <property type="component" value="Unassembled WGS sequence"/>
</dbReference>
<evidence type="ECO:0000313" key="1">
    <source>
        <dbReference type="EMBL" id="GAA5799446.1"/>
    </source>
</evidence>
<comment type="caution">
    <text evidence="1">The sequence shown here is derived from an EMBL/GenBank/DDBJ whole genome shotgun (WGS) entry which is preliminary data.</text>
</comment>
<dbReference type="EMBL" id="BAABUJ010000012">
    <property type="protein sequence ID" value="GAA5799446.1"/>
    <property type="molecule type" value="Genomic_DNA"/>
</dbReference>
<accession>A0ABP9XXF6</accession>
<name>A0ABP9XXF6_9FUNG</name>
<proteinExistence type="predicted"/>
<organism evidence="1 2">
    <name type="scientific">Helicostylum pulchrum</name>
    <dbReference type="NCBI Taxonomy" id="562976"/>
    <lineage>
        <taxon>Eukaryota</taxon>
        <taxon>Fungi</taxon>
        <taxon>Fungi incertae sedis</taxon>
        <taxon>Mucoromycota</taxon>
        <taxon>Mucoromycotina</taxon>
        <taxon>Mucoromycetes</taxon>
        <taxon>Mucorales</taxon>
        <taxon>Mucorineae</taxon>
        <taxon>Mucoraceae</taxon>
        <taxon>Helicostylum</taxon>
    </lineage>
</organism>
<evidence type="ECO:0000313" key="2">
    <source>
        <dbReference type="Proteomes" id="UP001476247"/>
    </source>
</evidence>